<evidence type="ECO:0000313" key="5">
    <source>
        <dbReference type="Proteomes" id="UP000023152"/>
    </source>
</evidence>
<dbReference type="InterPro" id="IPR018485">
    <property type="entry name" value="FGGY_C"/>
</dbReference>
<accession>X6MNW6</accession>
<evidence type="ECO:0000256" key="1">
    <source>
        <dbReference type="ARBA" id="ARBA00022679"/>
    </source>
</evidence>
<dbReference type="OrthoDB" id="203824at2759"/>
<evidence type="ECO:0000259" key="3">
    <source>
        <dbReference type="Pfam" id="PF02782"/>
    </source>
</evidence>
<feature type="domain" description="Carbohydrate kinase FGGY C-terminal" evidence="3">
    <location>
        <begin position="92"/>
        <end position="211"/>
    </location>
</feature>
<organism evidence="4 5">
    <name type="scientific">Reticulomyxa filosa</name>
    <dbReference type="NCBI Taxonomy" id="46433"/>
    <lineage>
        <taxon>Eukaryota</taxon>
        <taxon>Sar</taxon>
        <taxon>Rhizaria</taxon>
        <taxon>Retaria</taxon>
        <taxon>Foraminifera</taxon>
        <taxon>Monothalamids</taxon>
        <taxon>Reticulomyxidae</taxon>
        <taxon>Reticulomyxa</taxon>
    </lineage>
</organism>
<dbReference type="GO" id="GO:0005737">
    <property type="term" value="C:cytoplasm"/>
    <property type="evidence" value="ECO:0007669"/>
    <property type="project" value="TreeGrafter"/>
</dbReference>
<dbReference type="PANTHER" id="PTHR43435:SF4">
    <property type="entry name" value="FGGY CARBOHYDRATE KINASE DOMAIN-CONTAINING PROTEIN"/>
    <property type="match status" value="1"/>
</dbReference>
<evidence type="ECO:0000256" key="2">
    <source>
        <dbReference type="ARBA" id="ARBA00022777"/>
    </source>
</evidence>
<reference evidence="4 5" key="1">
    <citation type="journal article" date="2013" name="Curr. Biol.">
        <title>The Genome of the Foraminiferan Reticulomyxa filosa.</title>
        <authorList>
            <person name="Glockner G."/>
            <person name="Hulsmann N."/>
            <person name="Schleicher M."/>
            <person name="Noegel A.A."/>
            <person name="Eichinger L."/>
            <person name="Gallinger C."/>
            <person name="Pawlowski J."/>
            <person name="Sierra R."/>
            <person name="Euteneuer U."/>
            <person name="Pillet L."/>
            <person name="Moustafa A."/>
            <person name="Platzer M."/>
            <person name="Groth M."/>
            <person name="Szafranski K."/>
            <person name="Schliwa M."/>
        </authorList>
    </citation>
    <scope>NUCLEOTIDE SEQUENCE [LARGE SCALE GENOMIC DNA]</scope>
</reference>
<dbReference type="AlphaFoldDB" id="X6MNW6"/>
<keyword evidence="5" id="KW-1185">Reference proteome</keyword>
<dbReference type="GO" id="GO:0019150">
    <property type="term" value="F:D-ribulokinase activity"/>
    <property type="evidence" value="ECO:0007669"/>
    <property type="project" value="TreeGrafter"/>
</dbReference>
<comment type="caution">
    <text evidence="4">The sequence shown here is derived from an EMBL/GenBank/DDBJ whole genome shotgun (WGS) entry which is preliminary data.</text>
</comment>
<name>X6MNW6_RETFI</name>
<dbReference type="Gene3D" id="3.30.420.40">
    <property type="match status" value="1"/>
</dbReference>
<gene>
    <name evidence="4" type="ORF">RFI_21671</name>
</gene>
<dbReference type="Proteomes" id="UP000023152">
    <property type="component" value="Unassembled WGS sequence"/>
</dbReference>
<dbReference type="GO" id="GO:0019321">
    <property type="term" value="P:pentose metabolic process"/>
    <property type="evidence" value="ECO:0007669"/>
    <property type="project" value="TreeGrafter"/>
</dbReference>
<protein>
    <recommendedName>
        <fullName evidence="3">Carbohydrate kinase FGGY C-terminal domain-containing protein</fullName>
    </recommendedName>
</protein>
<dbReference type="PANTHER" id="PTHR43435">
    <property type="entry name" value="RIBULOKINASE"/>
    <property type="match status" value="1"/>
</dbReference>
<dbReference type="SUPFAM" id="SSF53067">
    <property type="entry name" value="Actin-like ATPase domain"/>
    <property type="match status" value="1"/>
</dbReference>
<proteinExistence type="predicted"/>
<keyword evidence="1" id="KW-0808">Transferase</keyword>
<dbReference type="EMBL" id="ASPP01018873">
    <property type="protein sequence ID" value="ETO15693.1"/>
    <property type="molecule type" value="Genomic_DNA"/>
</dbReference>
<sequence length="276" mass="30856">MIDAHCGAIGLLGANDHPIIEAIPFHQKIALIGGTRFFVFYACLFARSFKLNEWRQYTQIDQAPIQALSEKAHVSVYAFLNHRLQEIAKAQGLTTVSFLTKDIHVNPYFHGNRSPLCNPHLKGIISGMKLQDLDNIDRCALYYLALCYDSLSILDTIKSRQIEIKAAFCTGGLSKNDLFVRLHADITQIPVVLPKVSDSVLVGGAVLAMVAHRTQTANITIPLAFQTAMKAMNHASTVVEPSADEKLIRFHQCKYKVFRKMIDDFNLYDTIMSDCV</sequence>
<keyword evidence="2" id="KW-0418">Kinase</keyword>
<dbReference type="Pfam" id="PF02782">
    <property type="entry name" value="FGGY_C"/>
    <property type="match status" value="1"/>
</dbReference>
<evidence type="ECO:0000313" key="4">
    <source>
        <dbReference type="EMBL" id="ETO15693.1"/>
    </source>
</evidence>
<dbReference type="InterPro" id="IPR043129">
    <property type="entry name" value="ATPase_NBD"/>
</dbReference>